<organism evidence="1 2">
    <name type="scientific">Mycena belliarum</name>
    <dbReference type="NCBI Taxonomy" id="1033014"/>
    <lineage>
        <taxon>Eukaryota</taxon>
        <taxon>Fungi</taxon>
        <taxon>Dikarya</taxon>
        <taxon>Basidiomycota</taxon>
        <taxon>Agaricomycotina</taxon>
        <taxon>Agaricomycetes</taxon>
        <taxon>Agaricomycetidae</taxon>
        <taxon>Agaricales</taxon>
        <taxon>Marasmiineae</taxon>
        <taxon>Mycenaceae</taxon>
        <taxon>Mycena</taxon>
    </lineage>
</organism>
<dbReference type="EMBL" id="JARJCN010000044">
    <property type="protein sequence ID" value="KAJ7082671.1"/>
    <property type="molecule type" value="Genomic_DNA"/>
</dbReference>
<gene>
    <name evidence="1" type="ORF">B0H15DRAFT_743906</name>
</gene>
<proteinExistence type="predicted"/>
<dbReference type="Proteomes" id="UP001222325">
    <property type="component" value="Unassembled WGS sequence"/>
</dbReference>
<accession>A0AAD6U0C7</accession>
<reference evidence="1" key="1">
    <citation type="submission" date="2023-03" db="EMBL/GenBank/DDBJ databases">
        <title>Massive genome expansion in bonnet fungi (Mycena s.s.) driven by repeated elements and novel gene families across ecological guilds.</title>
        <authorList>
            <consortium name="Lawrence Berkeley National Laboratory"/>
            <person name="Harder C.B."/>
            <person name="Miyauchi S."/>
            <person name="Viragh M."/>
            <person name="Kuo A."/>
            <person name="Thoen E."/>
            <person name="Andreopoulos B."/>
            <person name="Lu D."/>
            <person name="Skrede I."/>
            <person name="Drula E."/>
            <person name="Henrissat B."/>
            <person name="Morin E."/>
            <person name="Kohler A."/>
            <person name="Barry K."/>
            <person name="LaButti K."/>
            <person name="Morin E."/>
            <person name="Salamov A."/>
            <person name="Lipzen A."/>
            <person name="Mereny Z."/>
            <person name="Hegedus B."/>
            <person name="Baldrian P."/>
            <person name="Stursova M."/>
            <person name="Weitz H."/>
            <person name="Taylor A."/>
            <person name="Grigoriev I.V."/>
            <person name="Nagy L.G."/>
            <person name="Martin F."/>
            <person name="Kauserud H."/>
        </authorList>
    </citation>
    <scope>NUCLEOTIDE SEQUENCE</scope>
    <source>
        <strain evidence="1">CBHHK173m</strain>
    </source>
</reference>
<keyword evidence="2" id="KW-1185">Reference proteome</keyword>
<dbReference type="Pfam" id="PF18759">
    <property type="entry name" value="Plavaka"/>
    <property type="match status" value="1"/>
</dbReference>
<dbReference type="InterPro" id="IPR041078">
    <property type="entry name" value="Plavaka"/>
</dbReference>
<evidence type="ECO:0000313" key="2">
    <source>
        <dbReference type="Proteomes" id="UP001222325"/>
    </source>
</evidence>
<comment type="caution">
    <text evidence="1">The sequence shown here is derived from an EMBL/GenBank/DDBJ whole genome shotgun (WGS) entry which is preliminary data.</text>
</comment>
<name>A0AAD6U0C7_9AGAR</name>
<evidence type="ECO:0000313" key="1">
    <source>
        <dbReference type="EMBL" id="KAJ7082671.1"/>
    </source>
</evidence>
<feature type="non-terminal residue" evidence="1">
    <location>
        <position position="1"/>
    </location>
</feature>
<dbReference type="AlphaFoldDB" id="A0AAD6U0C7"/>
<feature type="non-terminal residue" evidence="1">
    <location>
        <position position="105"/>
    </location>
</feature>
<protein>
    <submittedName>
        <fullName evidence="1">Uncharacterized protein</fullName>
    </submittedName>
</protein>
<sequence length="105" mass="12176">VADYPEQCLVSCCKENRCPICTVSPDERGDHQEHPLRDVRETLFFMQRQQAGEKDTVFEGDGMRAVYPPFWANLPHSDIFQSFTPDLLHQLHKGVFKDHLVSWCV</sequence>